<dbReference type="AlphaFoldDB" id="A0A1W2F8V5"/>
<evidence type="ECO:0000256" key="1">
    <source>
        <dbReference type="ARBA" id="ARBA00001964"/>
    </source>
</evidence>
<dbReference type="Pfam" id="PF02776">
    <property type="entry name" value="TPP_enzyme_N"/>
    <property type="match status" value="1"/>
</dbReference>
<evidence type="ECO:0000259" key="7">
    <source>
        <dbReference type="Pfam" id="PF02776"/>
    </source>
</evidence>
<dbReference type="Gene3D" id="3.40.50.1220">
    <property type="entry name" value="TPP-binding domain"/>
    <property type="match status" value="1"/>
</dbReference>
<dbReference type="FunFam" id="3.40.50.970:FF:000007">
    <property type="entry name" value="Acetolactate synthase"/>
    <property type="match status" value="1"/>
</dbReference>
<organism evidence="8 9">
    <name type="scientific">Lentzea albidocapillata</name>
    <dbReference type="NCBI Taxonomy" id="40571"/>
    <lineage>
        <taxon>Bacteria</taxon>
        <taxon>Bacillati</taxon>
        <taxon>Actinomycetota</taxon>
        <taxon>Actinomycetes</taxon>
        <taxon>Pseudonocardiales</taxon>
        <taxon>Pseudonocardiaceae</taxon>
        <taxon>Lentzea</taxon>
    </lineage>
</organism>
<dbReference type="EMBL" id="FWYC01000012">
    <property type="protein sequence ID" value="SMD18325.1"/>
    <property type="molecule type" value="Genomic_DNA"/>
</dbReference>
<dbReference type="PANTHER" id="PTHR18968:SF13">
    <property type="entry name" value="ACETOLACTATE SYNTHASE CATALYTIC SUBUNIT, MITOCHONDRIAL"/>
    <property type="match status" value="1"/>
</dbReference>
<dbReference type="Pfam" id="PF00205">
    <property type="entry name" value="TPP_enzyme_M"/>
    <property type="match status" value="1"/>
</dbReference>
<dbReference type="CDD" id="cd07035">
    <property type="entry name" value="TPP_PYR_POX_like"/>
    <property type="match status" value="1"/>
</dbReference>
<dbReference type="GO" id="GO:0003984">
    <property type="term" value="F:acetolactate synthase activity"/>
    <property type="evidence" value="ECO:0007669"/>
    <property type="project" value="TreeGrafter"/>
</dbReference>
<keyword evidence="3 4" id="KW-0786">Thiamine pyrophosphate</keyword>
<dbReference type="GO" id="GO:0009097">
    <property type="term" value="P:isoleucine biosynthetic process"/>
    <property type="evidence" value="ECO:0007669"/>
    <property type="project" value="TreeGrafter"/>
</dbReference>
<evidence type="ECO:0000313" key="9">
    <source>
        <dbReference type="Proteomes" id="UP000192840"/>
    </source>
</evidence>
<evidence type="ECO:0000256" key="4">
    <source>
        <dbReference type="RuleBase" id="RU362132"/>
    </source>
</evidence>
<name>A0A1W2F8V5_9PSEU</name>
<dbReference type="GO" id="GO:0030976">
    <property type="term" value="F:thiamine pyrophosphate binding"/>
    <property type="evidence" value="ECO:0007669"/>
    <property type="project" value="InterPro"/>
</dbReference>
<accession>A0A1W2F8V5</accession>
<dbReference type="eggNOG" id="COG0028">
    <property type="taxonomic scope" value="Bacteria"/>
</dbReference>
<reference evidence="9" key="1">
    <citation type="submission" date="2017-04" db="EMBL/GenBank/DDBJ databases">
        <authorList>
            <person name="Varghese N."/>
            <person name="Submissions S."/>
        </authorList>
    </citation>
    <scope>NUCLEOTIDE SEQUENCE [LARGE SCALE GENOMIC DNA]</scope>
    <source>
        <strain evidence="9">DSM 44073</strain>
    </source>
</reference>
<feature type="domain" description="Thiamine pyrophosphate enzyme TPP-binding" evidence="6">
    <location>
        <begin position="399"/>
        <end position="545"/>
    </location>
</feature>
<evidence type="ECO:0000256" key="2">
    <source>
        <dbReference type="ARBA" id="ARBA00007812"/>
    </source>
</evidence>
<evidence type="ECO:0000259" key="6">
    <source>
        <dbReference type="Pfam" id="PF02775"/>
    </source>
</evidence>
<dbReference type="Gene3D" id="3.40.50.970">
    <property type="match status" value="2"/>
</dbReference>
<dbReference type="STRING" id="40571.SAMN05660733_05358"/>
<dbReference type="SUPFAM" id="SSF52518">
    <property type="entry name" value="Thiamin diphosphate-binding fold (THDP-binding)"/>
    <property type="match status" value="2"/>
</dbReference>
<feature type="domain" description="Thiamine pyrophosphate enzyme central" evidence="5">
    <location>
        <begin position="207"/>
        <end position="339"/>
    </location>
</feature>
<gene>
    <name evidence="8" type="ORF">SAMN05660733_05358</name>
</gene>
<dbReference type="PANTHER" id="PTHR18968">
    <property type="entry name" value="THIAMINE PYROPHOSPHATE ENZYMES"/>
    <property type="match status" value="1"/>
</dbReference>
<dbReference type="CDD" id="cd00568">
    <property type="entry name" value="TPP_enzymes"/>
    <property type="match status" value="1"/>
</dbReference>
<evidence type="ECO:0000256" key="3">
    <source>
        <dbReference type="ARBA" id="ARBA00023052"/>
    </source>
</evidence>
<dbReference type="GO" id="GO:0009099">
    <property type="term" value="P:L-valine biosynthetic process"/>
    <property type="evidence" value="ECO:0007669"/>
    <property type="project" value="TreeGrafter"/>
</dbReference>
<proteinExistence type="inferred from homology"/>
<protein>
    <submittedName>
        <fullName evidence="8">Acetolactate synthase-1/2/3 large subunit</fullName>
    </submittedName>
</protein>
<dbReference type="RefSeq" id="WP_030481060.1">
    <property type="nucleotide sequence ID" value="NZ_FWYC01000012.1"/>
</dbReference>
<dbReference type="GO" id="GO:0050660">
    <property type="term" value="F:flavin adenine dinucleotide binding"/>
    <property type="evidence" value="ECO:0007669"/>
    <property type="project" value="TreeGrafter"/>
</dbReference>
<dbReference type="InterPro" id="IPR000399">
    <property type="entry name" value="TPP-bd_CS"/>
</dbReference>
<keyword evidence="9" id="KW-1185">Reference proteome</keyword>
<comment type="similarity">
    <text evidence="2 4">Belongs to the TPP enzyme family.</text>
</comment>
<feature type="domain" description="Thiamine pyrophosphate enzyme N-terminal TPP-binding" evidence="7">
    <location>
        <begin position="4"/>
        <end position="114"/>
    </location>
</feature>
<dbReference type="PROSITE" id="PS00187">
    <property type="entry name" value="TPP_ENZYMES"/>
    <property type="match status" value="1"/>
</dbReference>
<dbReference type="InterPro" id="IPR012001">
    <property type="entry name" value="Thiamin_PyroP_enz_TPP-bd_dom"/>
</dbReference>
<dbReference type="InterPro" id="IPR029035">
    <property type="entry name" value="DHS-like_NAD/FAD-binding_dom"/>
</dbReference>
<dbReference type="Proteomes" id="UP000192840">
    <property type="component" value="Unassembled WGS sequence"/>
</dbReference>
<dbReference type="GO" id="GO:0005948">
    <property type="term" value="C:acetolactate synthase complex"/>
    <property type="evidence" value="ECO:0007669"/>
    <property type="project" value="TreeGrafter"/>
</dbReference>
<dbReference type="SUPFAM" id="SSF52467">
    <property type="entry name" value="DHS-like NAD/FAD-binding domain"/>
    <property type="match status" value="1"/>
</dbReference>
<dbReference type="OrthoDB" id="2254214at2"/>
<evidence type="ECO:0000313" key="8">
    <source>
        <dbReference type="EMBL" id="SMD18325.1"/>
    </source>
</evidence>
<dbReference type="Pfam" id="PF02775">
    <property type="entry name" value="TPP_enzyme_C"/>
    <property type="match status" value="1"/>
</dbReference>
<dbReference type="GO" id="GO:0000287">
    <property type="term" value="F:magnesium ion binding"/>
    <property type="evidence" value="ECO:0007669"/>
    <property type="project" value="InterPro"/>
</dbReference>
<comment type="cofactor">
    <cofactor evidence="1">
        <name>thiamine diphosphate</name>
        <dbReference type="ChEBI" id="CHEBI:58937"/>
    </cofactor>
</comment>
<dbReference type="InterPro" id="IPR012000">
    <property type="entry name" value="Thiamin_PyroP_enz_cen_dom"/>
</dbReference>
<dbReference type="InterPro" id="IPR029061">
    <property type="entry name" value="THDP-binding"/>
</dbReference>
<sequence length="557" mass="58001">MTTAVSFLFDVLEDLDVGHVFGVPGQAIMSIYNELHDRGGAPEPVLCAHETGAAFAATGWAQVRGTVGVCCATTGPGALNLMTGVATAYSEGIPLLVLTGQSRLAAFGTRAYQESTSFARGVDTVAAFSPITKSSSLAVNPNQLVRLLAGGLSAARDGRAGPVHISVPMELWDQPVTLPHLDRLRARIVEDQHRPCPSADELRALEKELAGATAPVILAGRGVASSRAGDDVVRFARARNIPIVTTVRGKGAVPASTPLVLGHVGAGGDPGLPGWWARTQPDLVLAVGTSLSAMSLGGLAGLPAPGRVVSVNVDAEETGIVWPIDKLLVGDAAVVLSALTNSASETTTPLLRTELFTATSAPEPDEVSSDGSYDEHMHPGEALAAVRDALPADARVLPDSGSHWIWTMQIFRAGYSNAILPGRSLGGMGQGIAAAIGAKLADPDRPVVSVTGDGSFLMHGGEVATAVNHNIPVLWVVVNDAALGRIRTAQIQDFDGRIISTEFHEMDFAAVAAGLGLWSRRVEKLDEVREAVRDALAADRPALLDLRVRRADPPLGG</sequence>
<dbReference type="InterPro" id="IPR011766">
    <property type="entry name" value="TPP_enzyme_TPP-bd"/>
</dbReference>
<dbReference type="InterPro" id="IPR045229">
    <property type="entry name" value="TPP_enz"/>
</dbReference>
<evidence type="ECO:0000259" key="5">
    <source>
        <dbReference type="Pfam" id="PF00205"/>
    </source>
</evidence>